<comment type="caution">
    <text evidence="2">The sequence shown here is derived from an EMBL/GenBank/DDBJ whole genome shotgun (WGS) entry which is preliminary data.</text>
</comment>
<dbReference type="Proteomes" id="UP001221189">
    <property type="component" value="Unassembled WGS sequence"/>
</dbReference>
<evidence type="ECO:0000256" key="1">
    <source>
        <dbReference type="SAM" id="Phobius"/>
    </source>
</evidence>
<reference evidence="2 3" key="1">
    <citation type="submission" date="2022-10" db="EMBL/GenBank/DDBJ databases">
        <title>Paucibacter sp. hw1 Genome sequencing.</title>
        <authorList>
            <person name="Park S."/>
        </authorList>
    </citation>
    <scope>NUCLEOTIDE SEQUENCE [LARGE SCALE GENOMIC DNA]</scope>
    <source>
        <strain evidence="3">hw1</strain>
    </source>
</reference>
<name>A0ABT5KCB6_9BURK</name>
<protein>
    <recommendedName>
        <fullName evidence="4">Type 4 fimbrial biogenesis protein PilX N-terminal domain-containing protein</fullName>
    </recommendedName>
</protein>
<accession>A0ABT5KCB6</accession>
<evidence type="ECO:0000313" key="2">
    <source>
        <dbReference type="EMBL" id="MDC8771582.1"/>
    </source>
</evidence>
<keyword evidence="1" id="KW-0472">Membrane</keyword>
<evidence type="ECO:0000313" key="3">
    <source>
        <dbReference type="Proteomes" id="UP001221189"/>
    </source>
</evidence>
<keyword evidence="1" id="KW-1133">Transmembrane helix</keyword>
<proteinExistence type="predicted"/>
<evidence type="ECO:0008006" key="4">
    <source>
        <dbReference type="Google" id="ProtNLM"/>
    </source>
</evidence>
<dbReference type="EMBL" id="JAQQXT010000004">
    <property type="protein sequence ID" value="MDC8771582.1"/>
    <property type="molecule type" value="Genomic_DNA"/>
</dbReference>
<feature type="transmembrane region" description="Helical" evidence="1">
    <location>
        <begin position="21"/>
        <end position="41"/>
    </location>
</feature>
<keyword evidence="1" id="KW-0812">Transmembrane</keyword>
<organism evidence="2 3">
    <name type="scientific">Roseateles albus</name>
    <dbReference type="NCBI Taxonomy" id="2987525"/>
    <lineage>
        <taxon>Bacteria</taxon>
        <taxon>Pseudomonadati</taxon>
        <taxon>Pseudomonadota</taxon>
        <taxon>Betaproteobacteria</taxon>
        <taxon>Burkholderiales</taxon>
        <taxon>Sphaerotilaceae</taxon>
        <taxon>Roseateles</taxon>
    </lineage>
</organism>
<keyword evidence="3" id="KW-1185">Reference proteome</keyword>
<sequence length="224" mass="23780">MLNSKLHAAAVAPVRQQQRGIVLLLAIIVLVAMSLATIGLMRSVLTSNRVAGNLAFQQSATQSSDMGVERAVAWLEQKSREQTIDPAKPTAPPTPANKLFGNITAGGAEPYSYRASRADPDPVTQQTWEAFWNATLVANNLVNTLPVDAAGNTVSFVIHRLCAFAGDPLASNCESSATLSSSTQTSSKSSGIKLLVPSQTYYRITVRVQGPRNAVSFVQAVVAI</sequence>
<gene>
    <name evidence="2" type="ORF">PRZ03_08345</name>
</gene>
<dbReference type="RefSeq" id="WP_273599859.1">
    <property type="nucleotide sequence ID" value="NZ_JAQQXT010000004.1"/>
</dbReference>